<sequence>MITPIFRIFDIEKAQLFYLNFLGFKLDWEHRYEENMPLYMQISLNDTVIHLSEHHGDASPGGAIRVKIEDLKSYYAILSSKDYAYSKPDIERTPWDTIELTVIDPFSNRITFYEERV</sequence>
<reference evidence="8 12" key="4">
    <citation type="submission" date="2020-12" db="EMBL/GenBank/DDBJ databases">
        <title>FDA dAtabase for Regulatory Grade micrObial Sequences (FDA-ARGOS): Supporting development and validation of Infectious Disease Dx tests.</title>
        <authorList>
            <person name="Nelson B."/>
            <person name="Plummer A."/>
            <person name="Tallon L."/>
            <person name="Sadzewicz L."/>
            <person name="Zhao X."/>
            <person name="Boylan J."/>
            <person name="Ott S."/>
            <person name="Bowen H."/>
            <person name="Vavikolanu K."/>
            <person name="Mehta A."/>
            <person name="Aluvathingal J."/>
            <person name="Nadendla S."/>
            <person name="Myers T."/>
            <person name="Yan Y."/>
            <person name="Sichtig H."/>
        </authorList>
    </citation>
    <scope>NUCLEOTIDE SEQUENCE [LARGE SCALE GENOMIC DNA]</scope>
    <source>
        <strain evidence="8 12">FDAARGOS_924</strain>
    </source>
</reference>
<dbReference type="SUPFAM" id="SSF54593">
    <property type="entry name" value="Glyoxalase/Bleomycin resistance protein/Dihydroxybiphenyl dioxygenase"/>
    <property type="match status" value="1"/>
</dbReference>
<evidence type="ECO:0000313" key="6">
    <source>
        <dbReference type="EMBL" id="OSX93528.1"/>
    </source>
</evidence>
<dbReference type="InterPro" id="IPR029068">
    <property type="entry name" value="Glyas_Bleomycin-R_OHBP_Dase"/>
</dbReference>
<evidence type="ECO:0000259" key="4">
    <source>
        <dbReference type="PROSITE" id="PS51819"/>
    </source>
</evidence>
<dbReference type="EMBL" id="MRWU01000005">
    <property type="protein sequence ID" value="OSX93528.1"/>
    <property type="molecule type" value="Genomic_DNA"/>
</dbReference>
<name>A0A084J0L9_BACMY</name>
<reference evidence="7 11" key="2">
    <citation type="submission" date="2016-10" db="EMBL/GenBank/DDBJ databases">
        <title>Genome Sequence of Bacillus weihenstephanensis GM6LP.</title>
        <authorList>
            <person name="Poehlein A."/>
            <person name="Wemheuer F."/>
            <person name="Hollensteiner J."/>
            <person name="Wemheuer B."/>
        </authorList>
    </citation>
    <scope>NUCLEOTIDE SEQUENCE [LARGE SCALE GENOMIC DNA]</scope>
    <source>
        <strain evidence="7 11">GM6LP</strain>
    </source>
</reference>
<keyword evidence="12" id="KW-1185">Reference proteome</keyword>
<comment type="similarity">
    <text evidence="1">Belongs to the bleomycin resistance protein family.</text>
</comment>
<evidence type="ECO:0000256" key="3">
    <source>
        <dbReference type="ARBA" id="ARBA00023251"/>
    </source>
</evidence>
<dbReference type="RefSeq" id="WP_002014124.1">
    <property type="nucleotide sequence ID" value="NZ_CM000719.1"/>
</dbReference>
<dbReference type="AlphaFoldDB" id="A0A084J0L9"/>
<gene>
    <name evidence="7" type="ORF">BACWE_49600</name>
    <name evidence="8" type="ORF">I6G81_17360</name>
    <name evidence="5" type="ORF">III_02047</name>
    <name evidence="6" type="ORF">S3E15_04687</name>
</gene>
<accession>C2PYK6</accession>
<dbReference type="Proteomes" id="UP000006976">
    <property type="component" value="Unassembled WGS sequence"/>
</dbReference>
<evidence type="ECO:0000313" key="12">
    <source>
        <dbReference type="Proteomes" id="UP000596196"/>
    </source>
</evidence>
<dbReference type="EMBL" id="CP065877">
    <property type="protein sequence ID" value="QQA14168.1"/>
    <property type="molecule type" value="Genomic_DNA"/>
</dbReference>
<keyword evidence="3" id="KW-0046">Antibiotic resistance</keyword>
<evidence type="ECO:0000313" key="10">
    <source>
        <dbReference type="Proteomes" id="UP000194131"/>
    </source>
</evidence>
<dbReference type="Proteomes" id="UP000236165">
    <property type="component" value="Unassembled WGS sequence"/>
</dbReference>
<evidence type="ECO:0000256" key="2">
    <source>
        <dbReference type="ARBA" id="ARBA00021572"/>
    </source>
</evidence>
<accession>A0A084J0L9</accession>
<dbReference type="CDD" id="cd08349">
    <property type="entry name" value="BLMA_like"/>
    <property type="match status" value="1"/>
</dbReference>
<evidence type="ECO:0000313" key="5">
    <source>
        <dbReference type="EMBL" id="EJR42695.1"/>
    </source>
</evidence>
<dbReference type="KEGG" id="bmyo:BG05_2556"/>
<feature type="domain" description="VOC" evidence="4">
    <location>
        <begin position="1"/>
        <end position="115"/>
    </location>
</feature>
<reference evidence="5 9" key="1">
    <citation type="submission" date="2012-04" db="EMBL/GenBank/DDBJ databases">
        <title>The Genome Sequence of Bacillus cereus VD078.</title>
        <authorList>
            <consortium name="The Broad Institute Genome Sequencing Platform"/>
            <consortium name="The Broad Institute Genome Sequencing Center for Infectious Disease"/>
            <person name="Feldgarden M."/>
            <person name="Van der Auwera G.A."/>
            <person name="Mahillon J."/>
            <person name="Duprez V."/>
            <person name="Timmery S."/>
            <person name="Mattelet C."/>
            <person name="Dierick K."/>
            <person name="Sun M."/>
            <person name="Yu Z."/>
            <person name="Zhu L."/>
            <person name="Hu X."/>
            <person name="Shank E.B."/>
            <person name="Swiecicka I."/>
            <person name="Hansen B.M."/>
            <person name="Andrup L."/>
            <person name="Young S.K."/>
            <person name="Zeng Q."/>
            <person name="Gargeya S."/>
            <person name="Fitzgerald M."/>
            <person name="Haas B."/>
            <person name="Abouelleil A."/>
            <person name="Alvarado L."/>
            <person name="Arachchi H.M."/>
            <person name="Berlin A."/>
            <person name="Chapman S.B."/>
            <person name="Goldberg J."/>
            <person name="Griggs A."/>
            <person name="Gujja S."/>
            <person name="Hansen M."/>
            <person name="Howarth C."/>
            <person name="Imamovic A."/>
            <person name="Larimer J."/>
            <person name="McCowen C."/>
            <person name="Montmayeur A."/>
            <person name="Murphy C."/>
            <person name="Neiman D."/>
            <person name="Pearson M."/>
            <person name="Priest M."/>
            <person name="Roberts A."/>
            <person name="Saif S."/>
            <person name="Shea T."/>
            <person name="Sisk P."/>
            <person name="Sykes S."/>
            <person name="Wortman J."/>
            <person name="Nusbaum C."/>
            <person name="Birren B."/>
        </authorList>
    </citation>
    <scope>NUCLEOTIDE SEQUENCE [LARGE SCALE GENOMIC DNA]</scope>
    <source>
        <strain evidence="5 9">VD078</strain>
    </source>
</reference>
<dbReference type="EMBL" id="MKZQ01000069">
    <property type="protein sequence ID" value="PJN65264.1"/>
    <property type="molecule type" value="Genomic_DNA"/>
</dbReference>
<organism evidence="6 10">
    <name type="scientific">Bacillus mycoides</name>
    <dbReference type="NCBI Taxonomy" id="1405"/>
    <lineage>
        <taxon>Bacteria</taxon>
        <taxon>Bacillati</taxon>
        <taxon>Bacillota</taxon>
        <taxon>Bacilli</taxon>
        <taxon>Bacillales</taxon>
        <taxon>Bacillaceae</taxon>
        <taxon>Bacillus</taxon>
        <taxon>Bacillus cereus group</taxon>
    </lineage>
</organism>
<dbReference type="PROSITE" id="PS51819">
    <property type="entry name" value="VOC"/>
    <property type="match status" value="1"/>
</dbReference>
<dbReference type="InterPro" id="IPR000335">
    <property type="entry name" value="Bleomycin-R"/>
</dbReference>
<proteinExistence type="inferred from homology"/>
<accession>A0A0B5S922</accession>
<protein>
    <recommendedName>
        <fullName evidence="2">Bleomycin resistance protein</fullName>
    </recommendedName>
</protein>
<dbReference type="InterPro" id="IPR037523">
    <property type="entry name" value="VOC_core"/>
</dbReference>
<accession>J8IVW6</accession>
<reference evidence="6 10" key="3">
    <citation type="submission" date="2016-12" db="EMBL/GenBank/DDBJ databases">
        <title>Genome Sequences of Twelve Sporeforming Bacillus Species Isolated from Foods.</title>
        <authorList>
            <person name="De Jong A."/>
            <person name="Holsappel S."/>
            <person name="Kuipers O.P."/>
        </authorList>
    </citation>
    <scope>NUCLEOTIDE SEQUENCE [LARGE SCALE GENOMIC DNA]</scope>
    <source>
        <strain evidence="6 10">S3E15</strain>
    </source>
</reference>
<evidence type="ECO:0000313" key="8">
    <source>
        <dbReference type="EMBL" id="QQA14168.1"/>
    </source>
</evidence>
<dbReference type="GO" id="GO:0046677">
    <property type="term" value="P:response to antibiotic"/>
    <property type="evidence" value="ECO:0007669"/>
    <property type="project" value="UniProtKB-KW"/>
</dbReference>
<dbReference type="Proteomes" id="UP000194131">
    <property type="component" value="Unassembled WGS sequence"/>
</dbReference>
<dbReference type="Gene3D" id="3.10.180.10">
    <property type="entry name" value="2,3-Dihydroxybiphenyl 1,2-Dioxygenase, domain 1"/>
    <property type="match status" value="1"/>
</dbReference>
<evidence type="ECO:0000313" key="7">
    <source>
        <dbReference type="EMBL" id="PJN65264.1"/>
    </source>
</evidence>
<dbReference type="Pfam" id="PF19581">
    <property type="entry name" value="Glyoxalase_7"/>
    <property type="match status" value="1"/>
</dbReference>
<dbReference type="Proteomes" id="UP000596196">
    <property type="component" value="Chromosome"/>
</dbReference>
<evidence type="ECO:0000313" key="9">
    <source>
        <dbReference type="Proteomes" id="UP000006976"/>
    </source>
</evidence>
<evidence type="ECO:0000256" key="1">
    <source>
        <dbReference type="ARBA" id="ARBA00011051"/>
    </source>
</evidence>
<evidence type="ECO:0000313" key="11">
    <source>
        <dbReference type="Proteomes" id="UP000236165"/>
    </source>
</evidence>
<dbReference type="EMBL" id="AHEV01000011">
    <property type="protein sequence ID" value="EJR42695.1"/>
    <property type="molecule type" value="Genomic_DNA"/>
</dbReference>